<sequence>MRGRWLILAPILAVATALVGTVAHEPVTDHPVFREMDGPDVVNPLRGQFDNIGTGLFPQSNVGQQHYPDWPGSKDAAIRVDWRSLQPVDPRTLPPDAPESAKYDFSAIDEALETYAAQGMRVGLRVSSYDSCCETSPEGNVNIGVPDWLTTVPGATATYEYDGVQQVIPNWNDNNYVGNFEALLAALGRKYDRDERLSIFEMSGYGDFSENHVAFMRDQLGMPAPDEQSSEAELGYYSQYRDQYITKATVVRLVDANLRAFRNTQMVTATGNPEIVKQLLRDSAELAGTVKPVGLRSDCLGVFSPVPTWAGNQYSKYVERSDPIVDVLLERYSTAPVLTEWCQKPDDMTSTEYYERALSDVIDHHVSMTASSGFPDQFNGDTMSRDLYSLWSRANVVSGYRYVADATAGAPDSDGTVSGTVRWTNKGTAAVHENWTVEYRLLDPSGAVVQTVPSAIDLRTMTSPQSSSDTGGVPAPTTAQENVEFDVSGLSSGFYTVSAAVVWNEHKAGATSTVNYEPMSLAQNGRGMDGGYGLVTFEIP</sequence>
<evidence type="ECO:0000256" key="1">
    <source>
        <dbReference type="SAM" id="SignalP"/>
    </source>
</evidence>
<feature type="signal peptide" evidence="1">
    <location>
        <begin position="1"/>
        <end position="19"/>
    </location>
</feature>
<accession>A0A177YHH3</accession>
<evidence type="ECO:0008006" key="4">
    <source>
        <dbReference type="Google" id="ProtNLM"/>
    </source>
</evidence>
<gene>
    <name evidence="2" type="ORF">A3K89_05300</name>
</gene>
<dbReference type="EMBL" id="LVHI01000012">
    <property type="protein sequence ID" value="OAK54750.1"/>
    <property type="molecule type" value="Genomic_DNA"/>
</dbReference>
<evidence type="ECO:0000313" key="3">
    <source>
        <dbReference type="Proteomes" id="UP000077519"/>
    </source>
</evidence>
<dbReference type="SUPFAM" id="SSF51445">
    <property type="entry name" value="(Trans)glycosidases"/>
    <property type="match status" value="1"/>
</dbReference>
<comment type="caution">
    <text evidence="2">The sequence shown here is derived from an EMBL/GenBank/DDBJ whole genome shotgun (WGS) entry which is preliminary data.</text>
</comment>
<dbReference type="Gene3D" id="3.20.20.80">
    <property type="entry name" value="Glycosidases"/>
    <property type="match status" value="1"/>
</dbReference>
<dbReference type="InterPro" id="IPR017853">
    <property type="entry name" value="GH"/>
</dbReference>
<protein>
    <recommendedName>
        <fullName evidence="4">DUF4832 domain-containing protein</fullName>
    </recommendedName>
</protein>
<proteinExistence type="predicted"/>
<evidence type="ECO:0000313" key="2">
    <source>
        <dbReference type="EMBL" id="OAK54750.1"/>
    </source>
</evidence>
<keyword evidence="3" id="KW-1185">Reference proteome</keyword>
<keyword evidence="1" id="KW-0732">Signal</keyword>
<dbReference type="AlphaFoldDB" id="A0A177YHH3"/>
<organism evidence="2 3">
    <name type="scientific">Rhodococcoides kyotonense</name>
    <dbReference type="NCBI Taxonomy" id="398843"/>
    <lineage>
        <taxon>Bacteria</taxon>
        <taxon>Bacillati</taxon>
        <taxon>Actinomycetota</taxon>
        <taxon>Actinomycetes</taxon>
        <taxon>Mycobacteriales</taxon>
        <taxon>Nocardiaceae</taxon>
        <taxon>Rhodococcoides</taxon>
    </lineage>
</organism>
<dbReference type="Proteomes" id="UP000077519">
    <property type="component" value="Unassembled WGS sequence"/>
</dbReference>
<reference evidence="2 3" key="1">
    <citation type="submission" date="2016-03" db="EMBL/GenBank/DDBJ databases">
        <title>Genome sequence of Rhodococcus kyotonensis KB10.</title>
        <authorList>
            <person name="Jeong H."/>
            <person name="Hong C.E."/>
            <person name="Jo S.H."/>
            <person name="Park J.M."/>
        </authorList>
    </citation>
    <scope>NUCLEOTIDE SEQUENCE [LARGE SCALE GENOMIC DNA]</scope>
    <source>
        <strain evidence="2 3">KB10</strain>
    </source>
</reference>
<name>A0A177YHH3_9NOCA</name>
<feature type="chain" id="PRO_5039660548" description="DUF4832 domain-containing protein" evidence="1">
    <location>
        <begin position="20"/>
        <end position="540"/>
    </location>
</feature>